<feature type="domain" description="HTH lacI-type" evidence="4">
    <location>
        <begin position="15"/>
        <end position="69"/>
    </location>
</feature>
<organism evidence="5 6">
    <name type="scientific">Acidipropionibacterium acidipropionici</name>
    <dbReference type="NCBI Taxonomy" id="1748"/>
    <lineage>
        <taxon>Bacteria</taxon>
        <taxon>Bacillati</taxon>
        <taxon>Actinomycetota</taxon>
        <taxon>Actinomycetes</taxon>
        <taxon>Propionibacteriales</taxon>
        <taxon>Propionibacteriaceae</taxon>
        <taxon>Acidipropionibacterium</taxon>
    </lineage>
</organism>
<dbReference type="InterPro" id="IPR028082">
    <property type="entry name" value="Peripla_BP_I"/>
</dbReference>
<dbReference type="Pfam" id="PF00356">
    <property type="entry name" value="LacI"/>
    <property type="match status" value="1"/>
</dbReference>
<dbReference type="Gene3D" id="3.40.50.2300">
    <property type="match status" value="2"/>
</dbReference>
<accession>A0ABM6FLX9</accession>
<dbReference type="PROSITE" id="PS50932">
    <property type="entry name" value="HTH_LACI_2"/>
    <property type="match status" value="1"/>
</dbReference>
<dbReference type="EMBL" id="CP015970">
    <property type="protein sequence ID" value="AOZ47204.1"/>
    <property type="molecule type" value="Genomic_DNA"/>
</dbReference>
<keyword evidence="6" id="KW-1185">Reference proteome</keyword>
<protein>
    <recommendedName>
        <fullName evidence="4">HTH lacI-type domain-containing protein</fullName>
    </recommendedName>
</protein>
<keyword evidence="1" id="KW-0805">Transcription regulation</keyword>
<dbReference type="SUPFAM" id="SSF53822">
    <property type="entry name" value="Periplasmic binding protein-like I"/>
    <property type="match status" value="1"/>
</dbReference>
<evidence type="ECO:0000256" key="3">
    <source>
        <dbReference type="ARBA" id="ARBA00023163"/>
    </source>
</evidence>
<dbReference type="CDD" id="cd01392">
    <property type="entry name" value="HTH_LacI"/>
    <property type="match status" value="1"/>
</dbReference>
<sequence>MTGGPARIPRVNARPTQTDVAREAGVSRALVSMALTGTGRVAPQTRNRIRAAASRLGYARNLSAANLATSTSPVIGVILPYLRNPFFEDLVAVIGRNAEAAGLLPLLATASNEVDRERLTMRRFRELQVRGVITVSPAVPREELQDYGESLPLVVVGESGLGGLVDTVRLDEDAAATRLIGHLAGRGWSYIGYLYDDVFQRDRGLAGRRQALITAARRAGVELTVHRVEGGVADVVGRLCEDVRDRRTAIIGHNDLLATEIASAVRSHGLMVGTDVGVAGYDDTSLARRSQADLTSVGQSIAEQGEAAVGWIASRALDQEQPARHIATPPLLSVRSST</sequence>
<evidence type="ECO:0000313" key="5">
    <source>
        <dbReference type="EMBL" id="AOZ47204.1"/>
    </source>
</evidence>
<dbReference type="SUPFAM" id="SSF47413">
    <property type="entry name" value="lambda repressor-like DNA-binding domains"/>
    <property type="match status" value="1"/>
</dbReference>
<evidence type="ECO:0000313" key="6">
    <source>
        <dbReference type="Proteomes" id="UP000178666"/>
    </source>
</evidence>
<proteinExistence type="predicted"/>
<dbReference type="SMART" id="SM00354">
    <property type="entry name" value="HTH_LACI"/>
    <property type="match status" value="1"/>
</dbReference>
<reference evidence="5 6" key="1">
    <citation type="journal article" date="2016" name="Plant Dis.">
        <title>Improved production of propionic acid using genome shuffling.</title>
        <authorList>
            <person name="Luna-Flores C.H."/>
            <person name="Palfreyman R.W."/>
            <person name="Kromer J.O."/>
            <person name="Nielsen L.K."/>
            <person name="Marcellin E."/>
        </authorList>
    </citation>
    <scope>NUCLEOTIDE SEQUENCE [LARGE SCALE GENOMIC DNA]</scope>
    <source>
        <strain evidence="5 6">F3E8</strain>
    </source>
</reference>
<gene>
    <name evidence="5" type="ORF">A8L58_11505</name>
</gene>
<dbReference type="PANTHER" id="PTHR30146:SF109">
    <property type="entry name" value="HTH-TYPE TRANSCRIPTIONAL REGULATOR GALS"/>
    <property type="match status" value="1"/>
</dbReference>
<name>A0ABM6FLX9_9ACTN</name>
<dbReference type="InterPro" id="IPR046335">
    <property type="entry name" value="LacI/GalR-like_sensor"/>
</dbReference>
<evidence type="ECO:0000256" key="1">
    <source>
        <dbReference type="ARBA" id="ARBA00023015"/>
    </source>
</evidence>
<dbReference type="InterPro" id="IPR010982">
    <property type="entry name" value="Lambda_DNA-bd_dom_sf"/>
</dbReference>
<dbReference type="Pfam" id="PF13377">
    <property type="entry name" value="Peripla_BP_3"/>
    <property type="match status" value="1"/>
</dbReference>
<evidence type="ECO:0000256" key="2">
    <source>
        <dbReference type="ARBA" id="ARBA00023125"/>
    </source>
</evidence>
<keyword evidence="2" id="KW-0238">DNA-binding</keyword>
<keyword evidence="3" id="KW-0804">Transcription</keyword>
<evidence type="ECO:0000259" key="4">
    <source>
        <dbReference type="PROSITE" id="PS50932"/>
    </source>
</evidence>
<dbReference type="Gene3D" id="1.10.260.40">
    <property type="entry name" value="lambda repressor-like DNA-binding domains"/>
    <property type="match status" value="1"/>
</dbReference>
<dbReference type="Proteomes" id="UP000178666">
    <property type="component" value="Chromosome"/>
</dbReference>
<dbReference type="PANTHER" id="PTHR30146">
    <property type="entry name" value="LACI-RELATED TRANSCRIPTIONAL REPRESSOR"/>
    <property type="match status" value="1"/>
</dbReference>
<dbReference type="InterPro" id="IPR000843">
    <property type="entry name" value="HTH_LacI"/>
</dbReference>
<dbReference type="CDD" id="cd06267">
    <property type="entry name" value="PBP1_LacI_sugar_binding-like"/>
    <property type="match status" value="1"/>
</dbReference>